<evidence type="ECO:0000313" key="2">
    <source>
        <dbReference type="Proteomes" id="UP000027135"/>
    </source>
</evidence>
<gene>
    <name evidence="1" type="ORF">L798_06738</name>
</gene>
<protein>
    <submittedName>
        <fullName evidence="1">Uncharacterized protein</fullName>
    </submittedName>
</protein>
<organism evidence="1 2">
    <name type="scientific">Zootermopsis nevadensis</name>
    <name type="common">Dampwood termite</name>
    <dbReference type="NCBI Taxonomy" id="136037"/>
    <lineage>
        <taxon>Eukaryota</taxon>
        <taxon>Metazoa</taxon>
        <taxon>Ecdysozoa</taxon>
        <taxon>Arthropoda</taxon>
        <taxon>Hexapoda</taxon>
        <taxon>Insecta</taxon>
        <taxon>Pterygota</taxon>
        <taxon>Neoptera</taxon>
        <taxon>Polyneoptera</taxon>
        <taxon>Dictyoptera</taxon>
        <taxon>Blattodea</taxon>
        <taxon>Blattoidea</taxon>
        <taxon>Termitoidae</taxon>
        <taxon>Termopsidae</taxon>
        <taxon>Zootermopsis</taxon>
    </lineage>
</organism>
<proteinExistence type="predicted"/>
<dbReference type="Proteomes" id="UP000027135">
    <property type="component" value="Unassembled WGS sequence"/>
</dbReference>
<name>A0A067RK88_ZOONE</name>
<dbReference type="EMBL" id="KK852421">
    <property type="protein sequence ID" value="KDR24276.1"/>
    <property type="molecule type" value="Genomic_DNA"/>
</dbReference>
<dbReference type="AlphaFoldDB" id="A0A067RK88"/>
<keyword evidence="2" id="KW-1185">Reference proteome</keyword>
<dbReference type="InParanoid" id="A0A067RK88"/>
<reference evidence="1 2" key="1">
    <citation type="journal article" date="2014" name="Nat. Commun.">
        <title>Molecular traces of alternative social organization in a termite genome.</title>
        <authorList>
            <person name="Terrapon N."/>
            <person name="Li C."/>
            <person name="Robertson H.M."/>
            <person name="Ji L."/>
            <person name="Meng X."/>
            <person name="Booth W."/>
            <person name="Chen Z."/>
            <person name="Childers C.P."/>
            <person name="Glastad K.M."/>
            <person name="Gokhale K."/>
            <person name="Gowin J."/>
            <person name="Gronenberg W."/>
            <person name="Hermansen R.A."/>
            <person name="Hu H."/>
            <person name="Hunt B.G."/>
            <person name="Huylmans A.K."/>
            <person name="Khalil S.M."/>
            <person name="Mitchell R.D."/>
            <person name="Munoz-Torres M.C."/>
            <person name="Mustard J.A."/>
            <person name="Pan H."/>
            <person name="Reese J.T."/>
            <person name="Scharf M.E."/>
            <person name="Sun F."/>
            <person name="Vogel H."/>
            <person name="Xiao J."/>
            <person name="Yang W."/>
            <person name="Yang Z."/>
            <person name="Yang Z."/>
            <person name="Zhou J."/>
            <person name="Zhu J."/>
            <person name="Brent C.S."/>
            <person name="Elsik C.G."/>
            <person name="Goodisman M.A."/>
            <person name="Liberles D.A."/>
            <person name="Roe R.M."/>
            <person name="Vargo E.L."/>
            <person name="Vilcinskas A."/>
            <person name="Wang J."/>
            <person name="Bornberg-Bauer E."/>
            <person name="Korb J."/>
            <person name="Zhang G."/>
            <person name="Liebig J."/>
        </authorList>
    </citation>
    <scope>NUCLEOTIDE SEQUENCE [LARGE SCALE GENOMIC DNA]</scope>
    <source>
        <tissue evidence="1">Whole organism</tissue>
    </source>
</reference>
<sequence>MKITALMITPARVAFGMYAKVEVRRPSAIKTIAPETQSLQSSDHQEEF</sequence>
<evidence type="ECO:0000313" key="1">
    <source>
        <dbReference type="EMBL" id="KDR24276.1"/>
    </source>
</evidence>
<accession>A0A067RK88</accession>